<protein>
    <submittedName>
        <fullName evidence="1">Uncharacterized protein</fullName>
    </submittedName>
</protein>
<dbReference type="EMBL" id="JBJKFK010007353">
    <property type="protein sequence ID" value="KAL3307437.1"/>
    <property type="molecule type" value="Genomic_DNA"/>
</dbReference>
<organism evidence="1 2">
    <name type="scientific">Cichlidogyrus casuarinus</name>
    <dbReference type="NCBI Taxonomy" id="1844966"/>
    <lineage>
        <taxon>Eukaryota</taxon>
        <taxon>Metazoa</taxon>
        <taxon>Spiralia</taxon>
        <taxon>Lophotrochozoa</taxon>
        <taxon>Platyhelminthes</taxon>
        <taxon>Monogenea</taxon>
        <taxon>Monopisthocotylea</taxon>
        <taxon>Dactylogyridea</taxon>
        <taxon>Ancyrocephalidae</taxon>
        <taxon>Cichlidogyrus</taxon>
    </lineage>
</organism>
<dbReference type="InterPro" id="IPR032675">
    <property type="entry name" value="LRR_dom_sf"/>
</dbReference>
<evidence type="ECO:0000313" key="2">
    <source>
        <dbReference type="Proteomes" id="UP001626550"/>
    </source>
</evidence>
<proteinExistence type="predicted"/>
<gene>
    <name evidence="1" type="ORF">Ciccas_014047</name>
</gene>
<keyword evidence="2" id="KW-1185">Reference proteome</keyword>
<comment type="caution">
    <text evidence="1">The sequence shown here is derived from an EMBL/GenBank/DDBJ whole genome shotgun (WGS) entry which is preliminary data.</text>
</comment>
<dbReference type="Gene3D" id="3.80.10.10">
    <property type="entry name" value="Ribonuclease Inhibitor"/>
    <property type="match status" value="1"/>
</dbReference>
<reference evidence="1 2" key="1">
    <citation type="submission" date="2024-11" db="EMBL/GenBank/DDBJ databases">
        <title>Adaptive evolution of stress response genes in parasites aligns with host niche diversity.</title>
        <authorList>
            <person name="Hahn C."/>
            <person name="Resl P."/>
        </authorList>
    </citation>
    <scope>NUCLEOTIDE SEQUENCE [LARGE SCALE GENOMIC DNA]</scope>
    <source>
        <strain evidence="1">EGGRZ-B1_66</strain>
        <tissue evidence="1">Body</tissue>
    </source>
</reference>
<dbReference type="Proteomes" id="UP001626550">
    <property type="component" value="Unassembled WGS sequence"/>
</dbReference>
<name>A0ABD2PLA4_9PLAT</name>
<sequence>MPLNKIGCRQSNLSRTIPETGEMRQDAVSDMTELSQFSDEMVLQARSRTDVSMTSSVTKTMRSKPDLINAPKKVNPMQAMTPKERYAYFCEKNSEIPWRKVYKAFEKAETNGIFDITHLYISTKPFKLVAKTLQDISCNKIGTDGCKALEKFLRKNGPLRELILCENDIGNEDLAYIIKGLDVSDFTFTFA</sequence>
<evidence type="ECO:0000313" key="1">
    <source>
        <dbReference type="EMBL" id="KAL3307437.1"/>
    </source>
</evidence>
<accession>A0ABD2PLA4</accession>
<dbReference type="SUPFAM" id="SSF52047">
    <property type="entry name" value="RNI-like"/>
    <property type="match status" value="1"/>
</dbReference>
<dbReference type="AlphaFoldDB" id="A0ABD2PLA4"/>